<dbReference type="RefSeq" id="WP_057746234.1">
    <property type="nucleotide sequence ID" value="NZ_BJLU01000005.1"/>
</dbReference>
<dbReference type="HAMAP" id="MF_00115">
    <property type="entry name" value="MscL"/>
    <property type="match status" value="1"/>
</dbReference>
<evidence type="ECO:0000313" key="13">
    <source>
        <dbReference type="Proteomes" id="UP000254621"/>
    </source>
</evidence>
<keyword evidence="8 9" id="KW-0407">Ion channel</keyword>
<evidence type="ECO:0000256" key="6">
    <source>
        <dbReference type="ARBA" id="ARBA00023065"/>
    </source>
</evidence>
<evidence type="ECO:0000256" key="2">
    <source>
        <dbReference type="ARBA" id="ARBA00022448"/>
    </source>
</evidence>
<comment type="function">
    <text evidence="9">Channel that opens in response to stretch forces in the membrane lipid bilayer. May participate in the regulation of osmotic pressure changes within the cell.</text>
</comment>
<evidence type="ECO:0000256" key="4">
    <source>
        <dbReference type="ARBA" id="ARBA00022692"/>
    </source>
</evidence>
<dbReference type="Proteomes" id="UP000254621">
    <property type="component" value="Unassembled WGS sequence"/>
</dbReference>
<dbReference type="InterPro" id="IPR037673">
    <property type="entry name" value="MSC/AndL"/>
</dbReference>
<dbReference type="Proteomes" id="UP000051992">
    <property type="component" value="Unassembled WGS sequence"/>
</dbReference>
<evidence type="ECO:0000313" key="12">
    <source>
        <dbReference type="Proteomes" id="UP000051992"/>
    </source>
</evidence>
<dbReference type="PANTHER" id="PTHR30266:SF2">
    <property type="entry name" value="LARGE-CONDUCTANCE MECHANOSENSITIVE CHANNEL"/>
    <property type="match status" value="1"/>
</dbReference>
<keyword evidence="6 9" id="KW-0406">Ion transport</keyword>
<evidence type="ECO:0000256" key="1">
    <source>
        <dbReference type="ARBA" id="ARBA00004141"/>
    </source>
</evidence>
<dbReference type="EMBL" id="JQBM01000003">
    <property type="protein sequence ID" value="KRN46127.1"/>
    <property type="molecule type" value="Genomic_DNA"/>
</dbReference>
<keyword evidence="5 9" id="KW-1133">Transmembrane helix</keyword>
<proteinExistence type="inferred from homology"/>
<keyword evidence="2 9" id="KW-0813">Transport</keyword>
<accession>A0A0R2GZT2</accession>
<evidence type="ECO:0000256" key="9">
    <source>
        <dbReference type="HAMAP-Rule" id="MF_00115"/>
    </source>
</evidence>
<dbReference type="NCBIfam" id="TIGR00220">
    <property type="entry name" value="mscL"/>
    <property type="match status" value="1"/>
</dbReference>
<evidence type="ECO:0000256" key="8">
    <source>
        <dbReference type="ARBA" id="ARBA00023303"/>
    </source>
</evidence>
<comment type="subcellular location">
    <subcellularLocation>
        <location evidence="9">Cell membrane</location>
        <topology evidence="9">Multi-pass membrane protein</topology>
    </subcellularLocation>
    <subcellularLocation>
        <location evidence="1">Membrane</location>
        <topology evidence="1">Multi-pass membrane protein</topology>
    </subcellularLocation>
</comment>
<dbReference type="EMBL" id="UHIV01000006">
    <property type="protein sequence ID" value="SUP61134.1"/>
    <property type="molecule type" value="Genomic_DNA"/>
</dbReference>
<dbReference type="Gene3D" id="1.10.1200.120">
    <property type="entry name" value="Large-conductance mechanosensitive channel, MscL, domain 1"/>
    <property type="match status" value="1"/>
</dbReference>
<feature type="transmembrane region" description="Helical" evidence="9">
    <location>
        <begin position="41"/>
        <end position="63"/>
    </location>
</feature>
<comment type="subunit">
    <text evidence="9">Homopentamer.</text>
</comment>
<dbReference type="InterPro" id="IPR001185">
    <property type="entry name" value="MS_channel"/>
</dbReference>
<feature type="transmembrane region" description="Helical" evidence="9">
    <location>
        <begin position="69"/>
        <end position="90"/>
    </location>
</feature>
<gene>
    <name evidence="9 11" type="primary">mscL</name>
    <name evidence="10" type="ORF">IV50_GL001100</name>
    <name evidence="11" type="ORF">NCTC13645_02266</name>
</gene>
<dbReference type="PANTHER" id="PTHR30266">
    <property type="entry name" value="MECHANOSENSITIVE CHANNEL MSCL"/>
    <property type="match status" value="1"/>
</dbReference>
<sequence length="138" mass="15080">MKSFIKEFREFITDGNIIDMAIAFIMGGALQVLLKALVDDIFMPIIGIFTGAVSFADIVWQVGPAQIKIGSFISAAITFVLTGLIIFIMVKAMNKARALTGKTDDDDNADDETELAVLQAIRDELAEQNKINTHVKSN</sequence>
<protein>
    <recommendedName>
        <fullName evidence="9">Large-conductance mechanosensitive channel</fullName>
    </recommendedName>
</protein>
<name>A0A0R2GZT2_WEIVI</name>
<evidence type="ECO:0000256" key="7">
    <source>
        <dbReference type="ARBA" id="ARBA00023136"/>
    </source>
</evidence>
<keyword evidence="4 9" id="KW-0812">Transmembrane</keyword>
<dbReference type="STRING" id="1629.IV50_GL001100"/>
<dbReference type="PRINTS" id="PR01264">
    <property type="entry name" value="MECHCHANNEL"/>
</dbReference>
<keyword evidence="3 9" id="KW-1003">Cell membrane</keyword>
<feature type="transmembrane region" description="Helical" evidence="9">
    <location>
        <begin position="17"/>
        <end position="34"/>
    </location>
</feature>
<dbReference type="InterPro" id="IPR036019">
    <property type="entry name" value="MscL_channel"/>
</dbReference>
<dbReference type="Pfam" id="PF01741">
    <property type="entry name" value="MscL"/>
    <property type="match status" value="1"/>
</dbReference>
<dbReference type="SUPFAM" id="SSF81330">
    <property type="entry name" value="Gated mechanosensitive channel"/>
    <property type="match status" value="1"/>
</dbReference>
<dbReference type="OrthoDB" id="9810350at2"/>
<comment type="similarity">
    <text evidence="9">Belongs to the MscL family.</text>
</comment>
<evidence type="ECO:0000256" key="5">
    <source>
        <dbReference type="ARBA" id="ARBA00022989"/>
    </source>
</evidence>
<dbReference type="AlphaFoldDB" id="A0A0R2GZT2"/>
<keyword evidence="12" id="KW-1185">Reference proteome</keyword>
<reference evidence="11 13" key="2">
    <citation type="submission" date="2018-06" db="EMBL/GenBank/DDBJ databases">
        <authorList>
            <consortium name="Pathogen Informatics"/>
            <person name="Doyle S."/>
        </authorList>
    </citation>
    <scope>NUCLEOTIDE SEQUENCE [LARGE SCALE GENOMIC DNA]</scope>
    <source>
        <strain evidence="11 13">NCTC13645</strain>
    </source>
</reference>
<dbReference type="GO" id="GO:0005886">
    <property type="term" value="C:plasma membrane"/>
    <property type="evidence" value="ECO:0007669"/>
    <property type="project" value="UniProtKB-SubCell"/>
</dbReference>
<dbReference type="GO" id="GO:0008381">
    <property type="term" value="F:mechanosensitive monoatomic ion channel activity"/>
    <property type="evidence" value="ECO:0007669"/>
    <property type="project" value="UniProtKB-UniRule"/>
</dbReference>
<organism evidence="10 12">
    <name type="scientific">Weissella viridescens</name>
    <name type="common">Lactobacillus viridescens</name>
    <dbReference type="NCBI Taxonomy" id="1629"/>
    <lineage>
        <taxon>Bacteria</taxon>
        <taxon>Bacillati</taxon>
        <taxon>Bacillota</taxon>
        <taxon>Bacilli</taxon>
        <taxon>Lactobacillales</taxon>
        <taxon>Lactobacillaceae</taxon>
        <taxon>Weissella</taxon>
    </lineage>
</organism>
<reference evidence="10 12" key="1">
    <citation type="journal article" date="2015" name="Genome Announc.">
        <title>Expanding the biotechnology potential of lactobacilli through comparative genomics of 213 strains and associated genera.</title>
        <authorList>
            <person name="Sun Z."/>
            <person name="Harris H.M."/>
            <person name="McCann A."/>
            <person name="Guo C."/>
            <person name="Argimon S."/>
            <person name="Zhang W."/>
            <person name="Yang X."/>
            <person name="Jeffery I.B."/>
            <person name="Cooney J.C."/>
            <person name="Kagawa T.F."/>
            <person name="Liu W."/>
            <person name="Song Y."/>
            <person name="Salvetti E."/>
            <person name="Wrobel A."/>
            <person name="Rasinkangas P."/>
            <person name="Parkhill J."/>
            <person name="Rea M.C."/>
            <person name="O'Sullivan O."/>
            <person name="Ritari J."/>
            <person name="Douillard F.P."/>
            <person name="Paul Ross R."/>
            <person name="Yang R."/>
            <person name="Briner A.E."/>
            <person name="Felis G.E."/>
            <person name="de Vos W.M."/>
            <person name="Barrangou R."/>
            <person name="Klaenhammer T.R."/>
            <person name="Caufield P.W."/>
            <person name="Cui Y."/>
            <person name="Zhang H."/>
            <person name="O'Toole P.W."/>
        </authorList>
    </citation>
    <scope>NUCLEOTIDE SEQUENCE [LARGE SCALE GENOMIC DNA]</scope>
    <source>
        <strain evidence="10 12">DSM 20410</strain>
    </source>
</reference>
<dbReference type="PATRIC" id="fig|1629.5.peg.1107"/>
<evidence type="ECO:0000313" key="11">
    <source>
        <dbReference type="EMBL" id="SUP61134.1"/>
    </source>
</evidence>
<evidence type="ECO:0000313" key="10">
    <source>
        <dbReference type="EMBL" id="KRN46127.1"/>
    </source>
</evidence>
<keyword evidence="7 9" id="KW-0472">Membrane</keyword>
<evidence type="ECO:0000256" key="3">
    <source>
        <dbReference type="ARBA" id="ARBA00022475"/>
    </source>
</evidence>